<dbReference type="Proteomes" id="UP000198850">
    <property type="component" value="Unassembled WGS sequence"/>
</dbReference>
<name>A0A1H3ZIE7_9SPHI</name>
<feature type="coiled-coil region" evidence="1">
    <location>
        <begin position="24"/>
        <end position="65"/>
    </location>
</feature>
<keyword evidence="3" id="KW-1185">Reference proteome</keyword>
<sequence length="69" mass="7737">MVRQMVPSAAYRADSLYYPDPEGMEKKTKQLESQQLALAKAEAAAKEVAQEAVKARKEARRLKKSKSNL</sequence>
<proteinExistence type="predicted"/>
<dbReference type="AlphaFoldDB" id="A0A1H3ZIE7"/>
<protein>
    <submittedName>
        <fullName evidence="2">Uncharacterized protein</fullName>
    </submittedName>
</protein>
<keyword evidence="1" id="KW-0175">Coiled coil</keyword>
<dbReference type="EMBL" id="FNRA01000002">
    <property type="protein sequence ID" value="SEA23536.1"/>
    <property type="molecule type" value="Genomic_DNA"/>
</dbReference>
<evidence type="ECO:0000256" key="1">
    <source>
        <dbReference type="SAM" id="Coils"/>
    </source>
</evidence>
<evidence type="ECO:0000313" key="2">
    <source>
        <dbReference type="EMBL" id="SEA23536.1"/>
    </source>
</evidence>
<reference evidence="2 3" key="1">
    <citation type="submission" date="2016-10" db="EMBL/GenBank/DDBJ databases">
        <authorList>
            <person name="de Groot N.N."/>
        </authorList>
    </citation>
    <scope>NUCLEOTIDE SEQUENCE [LARGE SCALE GENOMIC DNA]</scope>
    <source>
        <strain evidence="2 3">DSM 19033</strain>
    </source>
</reference>
<evidence type="ECO:0000313" key="3">
    <source>
        <dbReference type="Proteomes" id="UP000198850"/>
    </source>
</evidence>
<accession>A0A1H3ZIE7</accession>
<organism evidence="2 3">
    <name type="scientific">Pedobacter hartonius</name>
    <dbReference type="NCBI Taxonomy" id="425514"/>
    <lineage>
        <taxon>Bacteria</taxon>
        <taxon>Pseudomonadati</taxon>
        <taxon>Bacteroidota</taxon>
        <taxon>Sphingobacteriia</taxon>
        <taxon>Sphingobacteriales</taxon>
        <taxon>Sphingobacteriaceae</taxon>
        <taxon>Pedobacter</taxon>
    </lineage>
</organism>
<gene>
    <name evidence="2" type="ORF">SAMN05443550_102375</name>
</gene>